<name>A0A840CWG0_9BACE</name>
<comment type="caution">
    <text evidence="10">The sequence shown here is derived from an EMBL/GenBank/DDBJ whole genome shotgun (WGS) entry which is preliminary data.</text>
</comment>
<dbReference type="GO" id="GO:0004222">
    <property type="term" value="F:metalloendopeptidase activity"/>
    <property type="evidence" value="ECO:0007669"/>
    <property type="project" value="InterPro"/>
</dbReference>
<feature type="chain" id="PRO_5032636930" evidence="8">
    <location>
        <begin position="24"/>
        <end position="263"/>
    </location>
</feature>
<evidence type="ECO:0000256" key="6">
    <source>
        <dbReference type="RuleBase" id="RU003983"/>
    </source>
</evidence>
<comment type="similarity">
    <text evidence="6">Belongs to the peptidase M48 family.</text>
</comment>
<feature type="region of interest" description="Disordered" evidence="7">
    <location>
        <begin position="242"/>
        <end position="263"/>
    </location>
</feature>
<dbReference type="PANTHER" id="PTHR22726">
    <property type="entry name" value="METALLOENDOPEPTIDASE OMA1"/>
    <property type="match status" value="1"/>
</dbReference>
<evidence type="ECO:0000256" key="2">
    <source>
        <dbReference type="ARBA" id="ARBA00022723"/>
    </source>
</evidence>
<proteinExistence type="inferred from homology"/>
<evidence type="ECO:0000256" key="8">
    <source>
        <dbReference type="SAM" id="SignalP"/>
    </source>
</evidence>
<keyword evidence="5 6" id="KW-0482">Metalloprotease</keyword>
<evidence type="ECO:0000313" key="11">
    <source>
        <dbReference type="Proteomes" id="UP000560658"/>
    </source>
</evidence>
<organism evidence="10 11">
    <name type="scientific">Bacteroides reticulotermitis</name>
    <dbReference type="NCBI Taxonomy" id="1133319"/>
    <lineage>
        <taxon>Bacteria</taxon>
        <taxon>Pseudomonadati</taxon>
        <taxon>Bacteroidota</taxon>
        <taxon>Bacteroidia</taxon>
        <taxon>Bacteroidales</taxon>
        <taxon>Bacteroidaceae</taxon>
        <taxon>Bacteroides</taxon>
    </lineage>
</organism>
<dbReference type="Proteomes" id="UP000560658">
    <property type="component" value="Unassembled WGS sequence"/>
</dbReference>
<dbReference type="Pfam" id="PF01435">
    <property type="entry name" value="Peptidase_M48"/>
    <property type="match status" value="1"/>
</dbReference>
<feature type="signal peptide" evidence="8">
    <location>
        <begin position="1"/>
        <end position="23"/>
    </location>
</feature>
<dbReference type="RefSeq" id="WP_394354182.1">
    <property type="nucleotide sequence ID" value="NZ_JACIER010000002.1"/>
</dbReference>
<dbReference type="CDD" id="cd07334">
    <property type="entry name" value="M48C_loiP_like"/>
    <property type="match status" value="1"/>
</dbReference>
<evidence type="ECO:0000256" key="4">
    <source>
        <dbReference type="ARBA" id="ARBA00022833"/>
    </source>
</evidence>
<evidence type="ECO:0000313" key="10">
    <source>
        <dbReference type="EMBL" id="MBB4042909.1"/>
    </source>
</evidence>
<dbReference type="PANTHER" id="PTHR22726:SF8">
    <property type="entry name" value="METALLOPROTEASE YCAL"/>
    <property type="match status" value="1"/>
</dbReference>
<accession>A0A840CWG0</accession>
<keyword evidence="8" id="KW-0732">Signal</keyword>
<keyword evidence="11" id="KW-1185">Reference proteome</keyword>
<evidence type="ECO:0000256" key="1">
    <source>
        <dbReference type="ARBA" id="ARBA00022670"/>
    </source>
</evidence>
<comment type="cofactor">
    <cofactor evidence="6">
        <name>Zn(2+)</name>
        <dbReference type="ChEBI" id="CHEBI:29105"/>
    </cofactor>
    <text evidence="6">Binds 1 zinc ion per subunit.</text>
</comment>
<keyword evidence="4 6" id="KW-0862">Zinc</keyword>
<sequence length="263" mass="28480">MMKKQFAVMALLLLAMNSFNASAQFGKKINLGKALQAGKDAVQAITLSDADIAAMSREYMVWMDEHNPLTKPETEYGKRLEKLTGNIKEVDGMKLNFGVYEVVDVNAFACGDGSVRICAGLMDIMTDDEVMAVIGHEIGHVVNTDSKDAMKNAYLRSAVKNAAGATNEKVAKLTESELGAMAEALAGAQYSQKQENAADDYGVEFCVKNNIDPHAMAKSLTKLSELSSGAAESSYVQRMFSSHPDTAKRIQRATAKADSYTKK</sequence>
<dbReference type="AlphaFoldDB" id="A0A840CWG0"/>
<dbReference type="GO" id="GO:0016020">
    <property type="term" value="C:membrane"/>
    <property type="evidence" value="ECO:0007669"/>
    <property type="project" value="TreeGrafter"/>
</dbReference>
<evidence type="ECO:0000256" key="3">
    <source>
        <dbReference type="ARBA" id="ARBA00022801"/>
    </source>
</evidence>
<evidence type="ECO:0000259" key="9">
    <source>
        <dbReference type="Pfam" id="PF01435"/>
    </source>
</evidence>
<dbReference type="EC" id="3.4.24.-" evidence="10"/>
<dbReference type="Gene3D" id="3.30.2010.10">
    <property type="entry name" value="Metalloproteases ('zincins'), catalytic domain"/>
    <property type="match status" value="1"/>
</dbReference>
<reference evidence="10" key="1">
    <citation type="submission" date="2020-08" db="EMBL/GenBank/DDBJ databases">
        <title>Genomic Encyclopedia of Type Strains, Phase IV (KMG-IV): sequencing the most valuable type-strain genomes for metagenomic binning, comparative biology and taxonomic classification.</title>
        <authorList>
            <person name="Goeker M."/>
        </authorList>
    </citation>
    <scope>NUCLEOTIDE SEQUENCE [LARGE SCALE GENOMIC DNA]</scope>
    <source>
        <strain evidence="10">DSM 105720</strain>
    </source>
</reference>
<keyword evidence="1 6" id="KW-0645">Protease</keyword>
<evidence type="ECO:0000256" key="5">
    <source>
        <dbReference type="ARBA" id="ARBA00023049"/>
    </source>
</evidence>
<dbReference type="EMBL" id="JACIER010000002">
    <property type="protein sequence ID" value="MBB4042909.1"/>
    <property type="molecule type" value="Genomic_DNA"/>
</dbReference>
<feature type="domain" description="Peptidase M48" evidence="9">
    <location>
        <begin position="100"/>
        <end position="255"/>
    </location>
</feature>
<dbReference type="GO" id="GO:0046872">
    <property type="term" value="F:metal ion binding"/>
    <property type="evidence" value="ECO:0007669"/>
    <property type="project" value="UniProtKB-KW"/>
</dbReference>
<gene>
    <name evidence="10" type="ORF">GGR06_000674</name>
</gene>
<evidence type="ECO:0000256" key="7">
    <source>
        <dbReference type="SAM" id="MobiDB-lite"/>
    </source>
</evidence>
<dbReference type="InterPro" id="IPR051156">
    <property type="entry name" value="Mito/Outer_Membr_Metalloprot"/>
</dbReference>
<dbReference type="InterPro" id="IPR001915">
    <property type="entry name" value="Peptidase_M48"/>
</dbReference>
<dbReference type="GO" id="GO:0051603">
    <property type="term" value="P:proteolysis involved in protein catabolic process"/>
    <property type="evidence" value="ECO:0007669"/>
    <property type="project" value="TreeGrafter"/>
</dbReference>
<keyword evidence="2" id="KW-0479">Metal-binding</keyword>
<keyword evidence="3 6" id="KW-0378">Hydrolase</keyword>
<protein>
    <submittedName>
        <fullName evidence="10">Metalloprotease</fullName>
        <ecNumber evidence="10">3.4.24.-</ecNumber>
    </submittedName>
</protein>